<proteinExistence type="predicted"/>
<organism evidence="1 2">
    <name type="scientific">Irpex rosettiformis</name>
    <dbReference type="NCBI Taxonomy" id="378272"/>
    <lineage>
        <taxon>Eukaryota</taxon>
        <taxon>Fungi</taxon>
        <taxon>Dikarya</taxon>
        <taxon>Basidiomycota</taxon>
        <taxon>Agaricomycotina</taxon>
        <taxon>Agaricomycetes</taxon>
        <taxon>Polyporales</taxon>
        <taxon>Irpicaceae</taxon>
        <taxon>Irpex</taxon>
    </lineage>
</organism>
<keyword evidence="2" id="KW-1185">Reference proteome</keyword>
<gene>
    <name evidence="1" type="ORF">BDY19DRAFT_988498</name>
</gene>
<accession>A0ACB8UJS3</accession>
<sequence length="379" mass="38748">MTRVAVLSLLFATLVFTLIPSGYAGPACARRNSGSGRCSSRCKGKWGYPGRVMGSNSWGPVMTKGSTDLNDVLTKACKLKPSSAALSSSATVVATGIPVNVGGALPVLSSSLAEVAPSTPSTVSELSSISSKTSSSVTSSSSVHLAPVSHALKVTSSSRAPEPAPTTEPSKPTSPSSPSPEQPKKPEPTPEPKPSPSPSPAPSPSPSPSPEPKTSPKPSPTPSPAQDSSSSSNGSTSSSDIQQYLSAHNSIRAQHGASALSWSDELASKAQQWANNCVFQHSGGSLGPFGENLAAGTGSSYGITAAVKSWTDEVSEYNSNNPQPSHFTQVVWKASTQVGCAVQSCNGIFDASFGAAKFFVCEYSSQGNVIGEFAQNVQA</sequence>
<protein>
    <submittedName>
        <fullName evidence="1">CAP domain-containing protein</fullName>
    </submittedName>
</protein>
<dbReference type="EMBL" id="MU274900">
    <property type="protein sequence ID" value="KAI0094687.1"/>
    <property type="molecule type" value="Genomic_DNA"/>
</dbReference>
<reference evidence="1" key="1">
    <citation type="journal article" date="2021" name="Environ. Microbiol.">
        <title>Gene family expansions and transcriptome signatures uncover fungal adaptations to wood decay.</title>
        <authorList>
            <person name="Hage H."/>
            <person name="Miyauchi S."/>
            <person name="Viragh M."/>
            <person name="Drula E."/>
            <person name="Min B."/>
            <person name="Chaduli D."/>
            <person name="Navarro D."/>
            <person name="Favel A."/>
            <person name="Norest M."/>
            <person name="Lesage-Meessen L."/>
            <person name="Balint B."/>
            <person name="Merenyi Z."/>
            <person name="de Eugenio L."/>
            <person name="Morin E."/>
            <person name="Martinez A.T."/>
            <person name="Baldrian P."/>
            <person name="Stursova M."/>
            <person name="Martinez M.J."/>
            <person name="Novotny C."/>
            <person name="Magnuson J.K."/>
            <person name="Spatafora J.W."/>
            <person name="Maurice S."/>
            <person name="Pangilinan J."/>
            <person name="Andreopoulos W."/>
            <person name="LaButti K."/>
            <person name="Hundley H."/>
            <person name="Na H."/>
            <person name="Kuo A."/>
            <person name="Barry K."/>
            <person name="Lipzen A."/>
            <person name="Henrissat B."/>
            <person name="Riley R."/>
            <person name="Ahrendt S."/>
            <person name="Nagy L.G."/>
            <person name="Grigoriev I.V."/>
            <person name="Martin F."/>
            <person name="Rosso M.N."/>
        </authorList>
    </citation>
    <scope>NUCLEOTIDE SEQUENCE</scope>
    <source>
        <strain evidence="1">CBS 384.51</strain>
    </source>
</reference>
<name>A0ACB8UJS3_9APHY</name>
<comment type="caution">
    <text evidence="1">The sequence shown here is derived from an EMBL/GenBank/DDBJ whole genome shotgun (WGS) entry which is preliminary data.</text>
</comment>
<evidence type="ECO:0000313" key="2">
    <source>
        <dbReference type="Proteomes" id="UP001055072"/>
    </source>
</evidence>
<dbReference type="Proteomes" id="UP001055072">
    <property type="component" value="Unassembled WGS sequence"/>
</dbReference>
<evidence type="ECO:0000313" key="1">
    <source>
        <dbReference type="EMBL" id="KAI0094687.1"/>
    </source>
</evidence>